<sequence length="179" mass="19675">MGTHMWNNSTSRRGRRMSLDLGPLQLPPSGKPGDFPQTSYFPYLPPFMNGLPPPQPPPPPPPPKMNEISVIQTAGMTNGGAPPVTTSSAGNSQQPLALLSSASKQRDREESNIHQNQNQHSQGKDSHPLLQPTPEMAVSWPWKISCNICNKICSSSTELEMHIRNNHCKKESSDSDRTD</sequence>
<feature type="compositionally biased region" description="Polar residues" evidence="2">
    <location>
        <begin position="84"/>
        <end position="95"/>
    </location>
</feature>
<name>A0A087TDJ6_STEMI</name>
<dbReference type="Proteomes" id="UP000054359">
    <property type="component" value="Unassembled WGS sequence"/>
</dbReference>
<dbReference type="OrthoDB" id="8749569at2759"/>
<proteinExistence type="predicted"/>
<dbReference type="PROSITE" id="PS00028">
    <property type="entry name" value="ZINC_FINGER_C2H2_1"/>
    <property type="match status" value="1"/>
</dbReference>
<feature type="domain" description="C2H2-type" evidence="3">
    <location>
        <begin position="144"/>
        <end position="172"/>
    </location>
</feature>
<keyword evidence="1" id="KW-0862">Zinc</keyword>
<protein>
    <submittedName>
        <fullName evidence="4">Sal-like protein 1</fullName>
    </submittedName>
</protein>
<evidence type="ECO:0000313" key="5">
    <source>
        <dbReference type="Proteomes" id="UP000054359"/>
    </source>
</evidence>
<feature type="non-terminal residue" evidence="4">
    <location>
        <position position="179"/>
    </location>
</feature>
<evidence type="ECO:0000313" key="4">
    <source>
        <dbReference type="EMBL" id="KFM63185.1"/>
    </source>
</evidence>
<evidence type="ECO:0000259" key="3">
    <source>
        <dbReference type="PROSITE" id="PS50157"/>
    </source>
</evidence>
<dbReference type="SMART" id="SM00355">
    <property type="entry name" value="ZnF_C2H2"/>
    <property type="match status" value="1"/>
</dbReference>
<keyword evidence="1" id="KW-0863">Zinc-finger</keyword>
<dbReference type="GO" id="GO:0008270">
    <property type="term" value="F:zinc ion binding"/>
    <property type="evidence" value="ECO:0007669"/>
    <property type="project" value="UniProtKB-KW"/>
</dbReference>
<evidence type="ECO:0000256" key="2">
    <source>
        <dbReference type="SAM" id="MobiDB-lite"/>
    </source>
</evidence>
<dbReference type="OMA" id="LEMHIRN"/>
<reference evidence="4 5" key="1">
    <citation type="submission" date="2013-11" db="EMBL/GenBank/DDBJ databases">
        <title>Genome sequencing of Stegodyphus mimosarum.</title>
        <authorList>
            <person name="Bechsgaard J."/>
        </authorList>
    </citation>
    <scope>NUCLEOTIDE SEQUENCE [LARGE SCALE GENOMIC DNA]</scope>
</reference>
<dbReference type="InterPro" id="IPR013087">
    <property type="entry name" value="Znf_C2H2_type"/>
</dbReference>
<feature type="compositionally biased region" description="Polar residues" evidence="2">
    <location>
        <begin position="1"/>
        <end position="11"/>
    </location>
</feature>
<feature type="region of interest" description="Disordered" evidence="2">
    <location>
        <begin position="1"/>
        <end position="133"/>
    </location>
</feature>
<dbReference type="AlphaFoldDB" id="A0A087TDJ6"/>
<keyword evidence="5" id="KW-1185">Reference proteome</keyword>
<gene>
    <name evidence="4" type="ORF">X975_23735</name>
</gene>
<evidence type="ECO:0000256" key="1">
    <source>
        <dbReference type="PROSITE-ProRule" id="PRU00042"/>
    </source>
</evidence>
<dbReference type="EMBL" id="KK114734">
    <property type="protein sequence ID" value="KFM63185.1"/>
    <property type="molecule type" value="Genomic_DNA"/>
</dbReference>
<feature type="compositionally biased region" description="Pro residues" evidence="2">
    <location>
        <begin position="51"/>
        <end position="64"/>
    </location>
</feature>
<dbReference type="PROSITE" id="PS50157">
    <property type="entry name" value="ZINC_FINGER_C2H2_2"/>
    <property type="match status" value="1"/>
</dbReference>
<dbReference type="STRING" id="407821.A0A087TDJ6"/>
<organism evidence="4 5">
    <name type="scientific">Stegodyphus mimosarum</name>
    <name type="common">African social velvet spider</name>
    <dbReference type="NCBI Taxonomy" id="407821"/>
    <lineage>
        <taxon>Eukaryota</taxon>
        <taxon>Metazoa</taxon>
        <taxon>Ecdysozoa</taxon>
        <taxon>Arthropoda</taxon>
        <taxon>Chelicerata</taxon>
        <taxon>Arachnida</taxon>
        <taxon>Araneae</taxon>
        <taxon>Araneomorphae</taxon>
        <taxon>Entelegynae</taxon>
        <taxon>Eresoidea</taxon>
        <taxon>Eresidae</taxon>
        <taxon>Stegodyphus</taxon>
    </lineage>
</organism>
<accession>A0A087TDJ6</accession>
<keyword evidence="1" id="KW-0479">Metal-binding</keyword>